<feature type="transmembrane region" description="Helical" evidence="1">
    <location>
        <begin position="61"/>
        <end position="88"/>
    </location>
</feature>
<accession>A0A4Q7VT95</accession>
<sequence length="177" mass="19902">MIQSSQAFLFLETIVTCRYCCELMFMSNKKSAASWGWRLFALSWIPFIGIFSYVFYPIEEWLPPISIYCLVISLCMMISGVVLILVSLSSGASDNRRIRQTGEPGQATILSVQDSGTRINNHFVLNVGVRIAPAFGPAFETVCSQVIPIYHMAQIQKNNTVNVLYLKDTQEAVIDFE</sequence>
<reference evidence="2 3" key="1">
    <citation type="submission" date="2019-02" db="EMBL/GenBank/DDBJ databases">
        <title>Genomic Encyclopedia of Type Strains, Phase IV (KMG-IV): sequencing the most valuable type-strain genomes for metagenomic binning, comparative biology and taxonomic classification.</title>
        <authorList>
            <person name="Goeker M."/>
        </authorList>
    </citation>
    <scope>NUCLEOTIDE SEQUENCE [LARGE SCALE GENOMIC DNA]</scope>
    <source>
        <strain evidence="2 3">DSM 23814</strain>
    </source>
</reference>
<evidence type="ECO:0000256" key="1">
    <source>
        <dbReference type="SAM" id="Phobius"/>
    </source>
</evidence>
<evidence type="ECO:0000313" key="3">
    <source>
        <dbReference type="Proteomes" id="UP000293398"/>
    </source>
</evidence>
<evidence type="ECO:0000313" key="2">
    <source>
        <dbReference type="EMBL" id="RZT99498.1"/>
    </source>
</evidence>
<dbReference type="AlphaFoldDB" id="A0A4Q7VT95"/>
<dbReference type="EMBL" id="SHKO01000001">
    <property type="protein sequence ID" value="RZT99498.1"/>
    <property type="molecule type" value="Genomic_DNA"/>
</dbReference>
<keyword evidence="1" id="KW-0812">Transmembrane</keyword>
<keyword evidence="1" id="KW-0472">Membrane</keyword>
<keyword evidence="1" id="KW-1133">Transmembrane helix</keyword>
<proteinExistence type="predicted"/>
<organism evidence="2 3">
    <name type="scientific">Advenella incenata</name>
    <dbReference type="NCBI Taxonomy" id="267800"/>
    <lineage>
        <taxon>Bacteria</taxon>
        <taxon>Pseudomonadati</taxon>
        <taxon>Pseudomonadota</taxon>
        <taxon>Betaproteobacteria</taxon>
        <taxon>Burkholderiales</taxon>
        <taxon>Alcaligenaceae</taxon>
    </lineage>
</organism>
<protein>
    <submittedName>
        <fullName evidence="2">Uncharacterized protein</fullName>
    </submittedName>
</protein>
<feature type="transmembrane region" description="Helical" evidence="1">
    <location>
        <begin position="35"/>
        <end position="55"/>
    </location>
</feature>
<gene>
    <name evidence="2" type="ORF">EV681_1284</name>
</gene>
<keyword evidence="3" id="KW-1185">Reference proteome</keyword>
<dbReference type="Proteomes" id="UP000293398">
    <property type="component" value="Unassembled WGS sequence"/>
</dbReference>
<name>A0A4Q7VT95_9BURK</name>
<comment type="caution">
    <text evidence="2">The sequence shown here is derived from an EMBL/GenBank/DDBJ whole genome shotgun (WGS) entry which is preliminary data.</text>
</comment>